<keyword evidence="2" id="KW-1185">Reference proteome</keyword>
<comment type="caution">
    <text evidence="1">The sequence shown here is derived from an EMBL/GenBank/DDBJ whole genome shotgun (WGS) entry which is preliminary data.</text>
</comment>
<proteinExistence type="predicted"/>
<sequence length="120" mass="13577">MPNKPYDLEERLVNFAADAALFCRGIPNDFTGQYYGHQLLRSAGSSALNFGEMQGAQTDKDFKNMATISLKELKESRINLKILNKINYGDSANRILILDEVEQLIKILATIIKNKKQTIR</sequence>
<evidence type="ECO:0000313" key="1">
    <source>
        <dbReference type="EMBL" id="OBR37489.1"/>
    </source>
</evidence>
<evidence type="ECO:0000313" key="2">
    <source>
        <dbReference type="Proteomes" id="UP000092164"/>
    </source>
</evidence>
<dbReference type="AlphaFoldDB" id="A0A1B7Z452"/>
<dbReference type="OrthoDB" id="285993at2"/>
<dbReference type="InterPro" id="IPR036583">
    <property type="entry name" value="23S_rRNA_IVS_sf"/>
</dbReference>
<dbReference type="RefSeq" id="WP_068485554.1">
    <property type="nucleotide sequence ID" value="NZ_CP018760.1"/>
</dbReference>
<gene>
    <name evidence="1" type="ORF">A9200_07505</name>
</gene>
<dbReference type="Pfam" id="PF05635">
    <property type="entry name" value="23S_rRNA_IVP"/>
    <property type="match status" value="1"/>
</dbReference>
<protein>
    <submittedName>
        <fullName evidence="1">Four helix bundle protein</fullName>
    </submittedName>
</protein>
<dbReference type="EMBL" id="LZFP01000034">
    <property type="protein sequence ID" value="OBR37489.1"/>
    <property type="molecule type" value="Genomic_DNA"/>
</dbReference>
<dbReference type="Proteomes" id="UP000092164">
    <property type="component" value="Unassembled WGS sequence"/>
</dbReference>
<dbReference type="PANTHER" id="PTHR38471">
    <property type="entry name" value="FOUR HELIX BUNDLE PROTEIN"/>
    <property type="match status" value="1"/>
</dbReference>
<dbReference type="InterPro" id="IPR012657">
    <property type="entry name" value="23S_rRNA-intervening_sequence"/>
</dbReference>
<dbReference type="KEGG" id="mart:BTR34_07755"/>
<dbReference type="SUPFAM" id="SSF158446">
    <property type="entry name" value="IVS-encoded protein-like"/>
    <property type="match status" value="1"/>
</dbReference>
<organism evidence="1 2">
    <name type="scientific">Maribacter hydrothermalis</name>
    <dbReference type="NCBI Taxonomy" id="1836467"/>
    <lineage>
        <taxon>Bacteria</taxon>
        <taxon>Pseudomonadati</taxon>
        <taxon>Bacteroidota</taxon>
        <taxon>Flavobacteriia</taxon>
        <taxon>Flavobacteriales</taxon>
        <taxon>Flavobacteriaceae</taxon>
        <taxon>Maribacter</taxon>
    </lineage>
</organism>
<dbReference type="STRING" id="1836467.BTR34_07755"/>
<reference evidence="2" key="1">
    <citation type="submission" date="2016-06" db="EMBL/GenBank/DDBJ databases">
        <authorList>
            <person name="Zhan P."/>
        </authorList>
    </citation>
    <scope>NUCLEOTIDE SEQUENCE [LARGE SCALE GENOMIC DNA]</scope>
    <source>
        <strain evidence="2">T28</strain>
    </source>
</reference>
<name>A0A1B7Z452_9FLAO</name>
<dbReference type="Gene3D" id="1.20.1440.60">
    <property type="entry name" value="23S rRNA-intervening sequence"/>
    <property type="match status" value="1"/>
</dbReference>
<dbReference type="NCBIfam" id="TIGR02436">
    <property type="entry name" value="four helix bundle protein"/>
    <property type="match status" value="1"/>
</dbReference>
<accession>A0A1B7Z452</accession>
<dbReference type="PANTHER" id="PTHR38471:SF2">
    <property type="entry name" value="FOUR HELIX BUNDLE PROTEIN"/>
    <property type="match status" value="1"/>
</dbReference>